<dbReference type="EMBL" id="QEAO01000017">
    <property type="protein sequence ID" value="TPX33904.1"/>
    <property type="molecule type" value="Genomic_DNA"/>
</dbReference>
<dbReference type="InterPro" id="IPR002657">
    <property type="entry name" value="BilAc:Na_symport/Acr3"/>
</dbReference>
<accession>A0A507C766</accession>
<dbReference type="GO" id="GO:0015297">
    <property type="term" value="F:antiporter activity"/>
    <property type="evidence" value="ECO:0007669"/>
    <property type="project" value="UniProtKB-UniRule"/>
</dbReference>
<dbReference type="NCBIfam" id="TIGR00832">
    <property type="entry name" value="acr3"/>
    <property type="match status" value="1"/>
</dbReference>
<evidence type="ECO:0000256" key="5">
    <source>
        <dbReference type="ARBA" id="ARBA00022692"/>
    </source>
</evidence>
<sequence>MNPNEEGHPVSANGAIQDVKPTVEELPATAQLSLLDRYLYVWIFACMVLGVLIGVFVPSIQNILDSAQLVGVSVPVAVGLLVMMYPVLAKVKYETIPSLIASKHFVSYLALSILLNWILAPALMAALAWATLPDLPEYRAGLMLVGTARCIAMVLIWNKLAHGDAEWCAVLVAVNSILQVIFYGPLAYFYVVIVGQGPTLGIDMWLIFRSVLVFLGIPLVAGALTRLALRFSMRRSMTKEKWMATQARWYDDTFIPIIGPFALLGLLYTIVIIFALQGNAIIHNIGPVFRVVVPLLLYFGIVFISTIYICARLKVTFPVALTQSFTAASNNFELALAVAIATYGATSQVALAATIGPLVEVPVLLGLVYVSKACKKYYPVVDEVSDETVDQDSTVESSIEIPHNRRVISMESK</sequence>
<dbReference type="GeneID" id="42004517"/>
<feature type="transmembrane region" description="Helical" evidence="10">
    <location>
        <begin position="39"/>
        <end position="60"/>
    </location>
</feature>
<feature type="transmembrane region" description="Helical" evidence="10">
    <location>
        <begin position="288"/>
        <end position="311"/>
    </location>
</feature>
<dbReference type="Proteomes" id="UP000319731">
    <property type="component" value="Unassembled WGS sequence"/>
</dbReference>
<evidence type="ECO:0000256" key="10">
    <source>
        <dbReference type="SAM" id="Phobius"/>
    </source>
</evidence>
<feature type="transmembrane region" description="Helical" evidence="10">
    <location>
        <begin position="66"/>
        <end position="88"/>
    </location>
</feature>
<evidence type="ECO:0000256" key="7">
    <source>
        <dbReference type="ARBA" id="ARBA00022989"/>
    </source>
</evidence>
<keyword evidence="6" id="KW-0059">Arsenical resistance</keyword>
<proteinExistence type="inferred from homology"/>
<keyword evidence="3 9" id="KW-0813">Transport</keyword>
<keyword evidence="12" id="KW-1185">Reference proteome</keyword>
<evidence type="ECO:0000256" key="6">
    <source>
        <dbReference type="ARBA" id="ARBA00022849"/>
    </source>
</evidence>
<evidence type="ECO:0000256" key="9">
    <source>
        <dbReference type="PIRNR" id="PIRNR005508"/>
    </source>
</evidence>
<dbReference type="GO" id="GO:0015105">
    <property type="term" value="F:arsenite transmembrane transporter activity"/>
    <property type="evidence" value="ECO:0007669"/>
    <property type="project" value="TreeGrafter"/>
</dbReference>
<evidence type="ECO:0008006" key="13">
    <source>
        <dbReference type="Google" id="ProtNLM"/>
    </source>
</evidence>
<feature type="transmembrane region" description="Helical" evidence="10">
    <location>
        <begin position="138"/>
        <end position="157"/>
    </location>
</feature>
<feature type="transmembrane region" description="Helical" evidence="10">
    <location>
        <begin position="169"/>
        <end position="193"/>
    </location>
</feature>
<keyword evidence="8 9" id="KW-0472">Membrane</keyword>
<keyword evidence="7 9" id="KW-1133">Transmembrane helix</keyword>
<dbReference type="Pfam" id="PF01758">
    <property type="entry name" value="SBF"/>
    <property type="match status" value="1"/>
</dbReference>
<keyword evidence="4 9" id="KW-1003">Cell membrane</keyword>
<dbReference type="GO" id="GO:0015104">
    <property type="term" value="F:antimonite transmembrane transporter activity"/>
    <property type="evidence" value="ECO:0007669"/>
    <property type="project" value="TreeGrafter"/>
</dbReference>
<feature type="transmembrane region" description="Helical" evidence="10">
    <location>
        <begin position="249"/>
        <end position="276"/>
    </location>
</feature>
<feature type="transmembrane region" description="Helical" evidence="10">
    <location>
        <begin position="205"/>
        <end position="229"/>
    </location>
</feature>
<evidence type="ECO:0000256" key="8">
    <source>
        <dbReference type="ARBA" id="ARBA00023136"/>
    </source>
</evidence>
<dbReference type="PANTHER" id="PTHR43057">
    <property type="entry name" value="ARSENITE EFFLUX TRANSPORTER"/>
    <property type="match status" value="1"/>
</dbReference>
<dbReference type="RefSeq" id="XP_031024788.1">
    <property type="nucleotide sequence ID" value="XM_031169220.1"/>
</dbReference>
<dbReference type="Gene3D" id="1.20.1530.20">
    <property type="match status" value="1"/>
</dbReference>
<gene>
    <name evidence="11" type="ORF">SmJEL517_g03292</name>
</gene>
<keyword evidence="5 9" id="KW-0812">Transmembrane</keyword>
<dbReference type="STRING" id="1806994.A0A507C766"/>
<dbReference type="InterPro" id="IPR038770">
    <property type="entry name" value="Na+/solute_symporter_sf"/>
</dbReference>
<dbReference type="PIRSF" id="PIRSF005508">
    <property type="entry name" value="Acr3"/>
    <property type="match status" value="1"/>
</dbReference>
<comment type="subcellular location">
    <subcellularLocation>
        <location evidence="1 9">Cell membrane</location>
        <topology evidence="1 9">Multi-pass membrane protein</topology>
    </subcellularLocation>
</comment>
<name>A0A507C766_9FUNG</name>
<dbReference type="InterPro" id="IPR004706">
    <property type="entry name" value="Arsenical-R_Acr3"/>
</dbReference>
<dbReference type="GO" id="GO:0005886">
    <property type="term" value="C:plasma membrane"/>
    <property type="evidence" value="ECO:0007669"/>
    <property type="project" value="UniProtKB-SubCell"/>
</dbReference>
<protein>
    <recommendedName>
        <fullName evidence="13">Arsenical-resistance protein</fullName>
    </recommendedName>
</protein>
<dbReference type="AlphaFoldDB" id="A0A507C766"/>
<dbReference type="OrthoDB" id="187348at2759"/>
<reference evidence="11 12" key="1">
    <citation type="journal article" date="2019" name="Sci. Rep.">
        <title>Comparative genomics of chytrid fungi reveal insights into the obligate biotrophic and pathogenic lifestyle of Synchytrium endobioticum.</title>
        <authorList>
            <person name="van de Vossenberg B.T.L.H."/>
            <person name="Warris S."/>
            <person name="Nguyen H.D.T."/>
            <person name="van Gent-Pelzer M.P.E."/>
            <person name="Joly D.L."/>
            <person name="van de Geest H.C."/>
            <person name="Bonants P.J.M."/>
            <person name="Smith D.S."/>
            <person name="Levesque C.A."/>
            <person name="van der Lee T.A.J."/>
        </authorList>
    </citation>
    <scope>NUCLEOTIDE SEQUENCE [LARGE SCALE GENOMIC DNA]</scope>
    <source>
        <strain evidence="11 12">JEL517</strain>
    </source>
</reference>
<feature type="transmembrane region" description="Helical" evidence="10">
    <location>
        <begin position="108"/>
        <end position="132"/>
    </location>
</feature>
<evidence type="ECO:0000313" key="12">
    <source>
        <dbReference type="Proteomes" id="UP000319731"/>
    </source>
</evidence>
<comment type="similarity">
    <text evidence="2 9">Belongs to the arsenical resistance-3 (ACR3) (TC 2.A.59) family.</text>
</comment>
<dbReference type="FunFam" id="1.20.1530.20:FF:000009">
    <property type="entry name" value="Arsenite transporter, ACR3 family"/>
    <property type="match status" value="1"/>
</dbReference>
<evidence type="ECO:0000256" key="2">
    <source>
        <dbReference type="ARBA" id="ARBA00010110"/>
    </source>
</evidence>
<evidence type="ECO:0000256" key="3">
    <source>
        <dbReference type="ARBA" id="ARBA00022448"/>
    </source>
</evidence>
<evidence type="ECO:0000313" key="11">
    <source>
        <dbReference type="EMBL" id="TPX33904.1"/>
    </source>
</evidence>
<organism evidence="11 12">
    <name type="scientific">Synchytrium microbalum</name>
    <dbReference type="NCBI Taxonomy" id="1806994"/>
    <lineage>
        <taxon>Eukaryota</taxon>
        <taxon>Fungi</taxon>
        <taxon>Fungi incertae sedis</taxon>
        <taxon>Chytridiomycota</taxon>
        <taxon>Chytridiomycota incertae sedis</taxon>
        <taxon>Chytridiomycetes</taxon>
        <taxon>Synchytriales</taxon>
        <taxon>Synchytriaceae</taxon>
        <taxon>Synchytrium</taxon>
    </lineage>
</organism>
<comment type="caution">
    <text evidence="11">The sequence shown here is derived from an EMBL/GenBank/DDBJ whole genome shotgun (WGS) entry which is preliminary data.</text>
</comment>
<evidence type="ECO:0000256" key="1">
    <source>
        <dbReference type="ARBA" id="ARBA00004651"/>
    </source>
</evidence>
<evidence type="ECO:0000256" key="4">
    <source>
        <dbReference type="ARBA" id="ARBA00022475"/>
    </source>
</evidence>
<dbReference type="PANTHER" id="PTHR43057:SF1">
    <property type="entry name" value="ARSENICAL-RESISTANCE PROTEIN 3"/>
    <property type="match status" value="1"/>
</dbReference>
<dbReference type="GO" id="GO:0046685">
    <property type="term" value="P:response to arsenic-containing substance"/>
    <property type="evidence" value="ECO:0007669"/>
    <property type="project" value="UniProtKB-KW"/>
</dbReference>